<dbReference type="Proteomes" id="UP000593719">
    <property type="component" value="Chromosome"/>
</dbReference>
<dbReference type="RefSeq" id="WP_193149888.1">
    <property type="nucleotide sequence ID" value="NZ_CP041235.1"/>
</dbReference>
<dbReference type="InterPro" id="IPR051803">
    <property type="entry name" value="TA_system_RelE-like_toxin"/>
</dbReference>
<proteinExistence type="inferred from homology"/>
<dbReference type="KEGG" id="ssei:FJR45_06955"/>
<dbReference type="EMBL" id="CP041235">
    <property type="protein sequence ID" value="QOP43702.1"/>
    <property type="molecule type" value="Genomic_DNA"/>
</dbReference>
<gene>
    <name evidence="3" type="ORF">FJR45_06955</name>
</gene>
<reference evidence="3 4" key="1">
    <citation type="submission" date="2019-06" db="EMBL/GenBank/DDBJ databases">
        <title>Sulfurimonas gotlandica sp. nov., a chemoautotrophic and psychrotolerant epsilonproteobacterium isolated from a pelagic redoxcline, and an emended description of the genus Sulfurimonas.</title>
        <authorList>
            <person name="Wang S."/>
            <person name="Jiang L."/>
            <person name="Shao Z."/>
        </authorList>
    </citation>
    <scope>NUCLEOTIDE SEQUENCE [LARGE SCALE GENOMIC DNA]</scope>
    <source>
        <strain evidence="3 4">S2-6</strain>
    </source>
</reference>
<dbReference type="InterPro" id="IPR007712">
    <property type="entry name" value="RelE/ParE_toxin"/>
</dbReference>
<dbReference type="PANTHER" id="PTHR33755:SF5">
    <property type="entry name" value="TYPE II TOXIN-ANTITOXIN SYSTEM RELE_PARE FAMILY TOXIN"/>
    <property type="match status" value="1"/>
</dbReference>
<evidence type="ECO:0000256" key="1">
    <source>
        <dbReference type="ARBA" id="ARBA00006226"/>
    </source>
</evidence>
<evidence type="ECO:0000256" key="2">
    <source>
        <dbReference type="ARBA" id="ARBA00022649"/>
    </source>
</evidence>
<name>A0A7M1B4S2_9BACT</name>
<dbReference type="AlphaFoldDB" id="A0A7M1B4S2"/>
<evidence type="ECO:0000313" key="4">
    <source>
        <dbReference type="Proteomes" id="UP000593719"/>
    </source>
</evidence>
<dbReference type="Pfam" id="PF05016">
    <property type="entry name" value="ParE_toxin"/>
    <property type="match status" value="1"/>
</dbReference>
<dbReference type="PANTHER" id="PTHR33755">
    <property type="entry name" value="TOXIN PARE1-RELATED"/>
    <property type="match status" value="1"/>
</dbReference>
<protein>
    <submittedName>
        <fullName evidence="3">Type II toxin-antitoxin system RelE/ParE family toxin</fullName>
    </submittedName>
</protein>
<comment type="similarity">
    <text evidence="1">Belongs to the RelE toxin family.</text>
</comment>
<organism evidence="3 4">
    <name type="scientific">Sulfurimonas sediminis</name>
    <dbReference type="NCBI Taxonomy" id="2590020"/>
    <lineage>
        <taxon>Bacteria</taxon>
        <taxon>Pseudomonadati</taxon>
        <taxon>Campylobacterota</taxon>
        <taxon>Epsilonproteobacteria</taxon>
        <taxon>Campylobacterales</taxon>
        <taxon>Sulfurimonadaceae</taxon>
        <taxon>Sulfurimonas</taxon>
    </lineage>
</organism>
<evidence type="ECO:0000313" key="3">
    <source>
        <dbReference type="EMBL" id="QOP43702.1"/>
    </source>
</evidence>
<dbReference type="Gene3D" id="3.30.2310.20">
    <property type="entry name" value="RelE-like"/>
    <property type="match status" value="1"/>
</dbReference>
<accession>A0A7M1B4S2</accession>
<keyword evidence="2" id="KW-1277">Toxin-antitoxin system</keyword>
<dbReference type="SUPFAM" id="SSF143011">
    <property type="entry name" value="RelE-like"/>
    <property type="match status" value="1"/>
</dbReference>
<dbReference type="InterPro" id="IPR035093">
    <property type="entry name" value="RelE/ParE_toxin_dom_sf"/>
</dbReference>
<keyword evidence="4" id="KW-1185">Reference proteome</keyword>
<sequence length="115" mass="13419">MSKTYKVQWTSNAKEDLLNIVAYIKEDSPSIAREIYQKIKNKANSSNFLPLRGRVVPELQKEGITMYRELISSPWRIMYKVDSDSVYVMAIFDSRQNVEELLLQKLIRSSTLTKQ</sequence>